<accession>A0A1G1XPI8</accession>
<reference evidence="2 3" key="1">
    <citation type="journal article" date="2016" name="Nat. Commun.">
        <title>Thousands of microbial genomes shed light on interconnected biogeochemical processes in an aquifer system.</title>
        <authorList>
            <person name="Anantharaman K."/>
            <person name="Brown C.T."/>
            <person name="Hug L.A."/>
            <person name="Sharon I."/>
            <person name="Castelle C.J."/>
            <person name="Probst A.J."/>
            <person name="Thomas B.C."/>
            <person name="Singh A."/>
            <person name="Wilkins M.J."/>
            <person name="Karaoz U."/>
            <person name="Brodie E.L."/>
            <person name="Williams K.H."/>
            <person name="Hubbard S.S."/>
            <person name="Banfield J.F."/>
        </authorList>
    </citation>
    <scope>NUCLEOTIDE SEQUENCE [LARGE SCALE GENOMIC DNA]</scope>
</reference>
<gene>
    <name evidence="2" type="ORF">A2Y82_05510</name>
</gene>
<dbReference type="Proteomes" id="UP000176498">
    <property type="component" value="Unassembled WGS sequence"/>
</dbReference>
<evidence type="ECO:0000313" key="3">
    <source>
        <dbReference type="Proteomes" id="UP000176498"/>
    </source>
</evidence>
<feature type="domain" description="DUF5680" evidence="1">
    <location>
        <begin position="48"/>
        <end position="152"/>
    </location>
</feature>
<protein>
    <recommendedName>
        <fullName evidence="1">DUF5680 domain-containing protein</fullName>
    </recommendedName>
</protein>
<organism evidence="2 3">
    <name type="scientific">Candidatus Buchananbacteria bacterium RBG_13_36_9</name>
    <dbReference type="NCBI Taxonomy" id="1797530"/>
    <lineage>
        <taxon>Bacteria</taxon>
        <taxon>Candidatus Buchananiibacteriota</taxon>
    </lineage>
</organism>
<dbReference type="AlphaFoldDB" id="A0A1G1XPI8"/>
<evidence type="ECO:0000259" key="1">
    <source>
        <dbReference type="Pfam" id="PF18931"/>
    </source>
</evidence>
<dbReference type="EMBL" id="MHHZ01000012">
    <property type="protein sequence ID" value="OGY41881.1"/>
    <property type="molecule type" value="Genomic_DNA"/>
</dbReference>
<dbReference type="InterPro" id="IPR043735">
    <property type="entry name" value="DUF5680"/>
</dbReference>
<name>A0A1G1XPI8_9BACT</name>
<dbReference type="Pfam" id="PF18931">
    <property type="entry name" value="DUF5680"/>
    <property type="match status" value="1"/>
</dbReference>
<evidence type="ECO:0000313" key="2">
    <source>
        <dbReference type="EMBL" id="OGY41881.1"/>
    </source>
</evidence>
<sequence length="156" mass="17895">MPDLKQLCKFLVKAKKATYAAGESAPKVIENDNSTTMIFIDGDWKYHDNYFGGEPYGGREVVFYGNKPIYIMTYYGSVNKNITDLKSIYDFLQHALLLIPEDNPFRGPKEYQANGLKYLNEFTGNIDNFSGEEKIYQDQELIYQAKYAGGLVDQRK</sequence>
<proteinExistence type="predicted"/>
<comment type="caution">
    <text evidence="2">The sequence shown here is derived from an EMBL/GenBank/DDBJ whole genome shotgun (WGS) entry which is preliminary data.</text>
</comment>